<evidence type="ECO:0000256" key="2">
    <source>
        <dbReference type="SAM" id="SignalP"/>
    </source>
</evidence>
<dbReference type="InterPro" id="IPR025493">
    <property type="entry name" value="DUF4384"/>
</dbReference>
<feature type="domain" description="DUF4384" evidence="3">
    <location>
        <begin position="53"/>
        <end position="131"/>
    </location>
</feature>
<accession>A0A538TUP4</accession>
<organism evidence="4 5">
    <name type="scientific">Eiseniibacteriota bacterium</name>
    <dbReference type="NCBI Taxonomy" id="2212470"/>
    <lineage>
        <taxon>Bacteria</taxon>
        <taxon>Candidatus Eiseniibacteriota</taxon>
    </lineage>
</organism>
<feature type="compositionally biased region" description="Basic and acidic residues" evidence="1">
    <location>
        <begin position="344"/>
        <end position="456"/>
    </location>
</feature>
<feature type="signal peptide" evidence="2">
    <location>
        <begin position="1"/>
        <end position="24"/>
    </location>
</feature>
<dbReference type="PANTHER" id="PTHR36194:SF1">
    <property type="entry name" value="S-LAYER-LIKE PROTEIN"/>
    <property type="match status" value="1"/>
</dbReference>
<feature type="chain" id="PRO_5022168808" evidence="2">
    <location>
        <begin position="25"/>
        <end position="472"/>
    </location>
</feature>
<feature type="region of interest" description="Disordered" evidence="1">
    <location>
        <begin position="289"/>
        <end position="309"/>
    </location>
</feature>
<comment type="caution">
    <text evidence="4">The sequence shown here is derived from an EMBL/GenBank/DDBJ whole genome shotgun (WGS) entry which is preliminary data.</text>
</comment>
<name>A0A538TUP4_UNCEI</name>
<reference evidence="4 5" key="1">
    <citation type="journal article" date="2019" name="Nat. Microbiol.">
        <title>Mediterranean grassland soil C-N compound turnover is dependent on rainfall and depth, and is mediated by genomically divergent microorganisms.</title>
        <authorList>
            <person name="Diamond S."/>
            <person name="Andeer P.F."/>
            <person name="Li Z."/>
            <person name="Crits-Christoph A."/>
            <person name="Burstein D."/>
            <person name="Anantharaman K."/>
            <person name="Lane K.R."/>
            <person name="Thomas B.C."/>
            <person name="Pan C."/>
            <person name="Northen T.R."/>
            <person name="Banfield J.F."/>
        </authorList>
    </citation>
    <scope>NUCLEOTIDE SEQUENCE [LARGE SCALE GENOMIC DNA]</scope>
    <source>
        <strain evidence="4">WS_9</strain>
    </source>
</reference>
<dbReference type="Proteomes" id="UP000317691">
    <property type="component" value="Unassembled WGS sequence"/>
</dbReference>
<evidence type="ECO:0000313" key="4">
    <source>
        <dbReference type="EMBL" id="TMQ67353.1"/>
    </source>
</evidence>
<protein>
    <submittedName>
        <fullName evidence="4">DUF4384 domain-containing protein</fullName>
    </submittedName>
</protein>
<evidence type="ECO:0000313" key="5">
    <source>
        <dbReference type="Proteomes" id="UP000317691"/>
    </source>
</evidence>
<evidence type="ECO:0000259" key="3">
    <source>
        <dbReference type="Pfam" id="PF14326"/>
    </source>
</evidence>
<proteinExistence type="predicted"/>
<dbReference type="PANTHER" id="PTHR36194">
    <property type="entry name" value="S-LAYER-LIKE PROTEIN"/>
    <property type="match status" value="1"/>
</dbReference>
<keyword evidence="2" id="KW-0732">Signal</keyword>
<dbReference type="AlphaFoldDB" id="A0A538TUP4"/>
<dbReference type="Pfam" id="PF14326">
    <property type="entry name" value="DUF4384"/>
    <property type="match status" value="1"/>
</dbReference>
<gene>
    <name evidence="4" type="ORF">E6K79_00110</name>
</gene>
<feature type="region of interest" description="Disordered" evidence="1">
    <location>
        <begin position="333"/>
        <end position="472"/>
    </location>
</feature>
<dbReference type="EMBL" id="VBOZ01000001">
    <property type="protein sequence ID" value="TMQ67353.1"/>
    <property type="molecule type" value="Genomic_DNA"/>
</dbReference>
<sequence length="472" mass="54276">MTRPRAFVLALLVLALVPAGTARAVTRVPEGGATGGGQGLTADVWINKEEGGVYRPGESMRVFFRSNADAYVLVYNIDTEGYIHLVYPYGPADPMRVEAGRTYIIPQRHDPYDLVADGPPGMEFVVAVASRFPFQDLPWYLTSGAPESEPADRGDQDDELESGVIVGDPYVGMERLNRRILPSQNEGDSDANETYFYIDRRVEYPRYVCADCHYSAFGFDPYLSVCPVIDIRIDATWVRYAPVRVRTARPRYYYWVRPTAPNRYRAWKERWSSIDGGATLRSRFVVERSQRSVRTRDMKNRREPPEFRDLRRSRPGRLWQGRDEVLRLWEKERREGGGRPSSGADRRDGKDRARVGREQPQDRGGEKDRGRTQEPGRGPNRDRGQGRDQGQDQGQGRDRGQGQDRGKERDRPQERERPQPQERDKGQDRDRGQRDRGQDQQDSGQDRRDRGQDRQDQGNSQRDQGGWRDRGR</sequence>
<evidence type="ECO:0000256" key="1">
    <source>
        <dbReference type="SAM" id="MobiDB-lite"/>
    </source>
</evidence>